<organism evidence="7 8">
    <name type="scientific">Candidatus Nomurabacteria bacterium CG2_30_43_9</name>
    <dbReference type="NCBI Taxonomy" id="1805283"/>
    <lineage>
        <taxon>Bacteria</taxon>
        <taxon>Candidatus Nomuraibacteriota</taxon>
    </lineage>
</organism>
<dbReference type="GO" id="GO:0016618">
    <property type="term" value="F:hydroxypyruvate reductase [NAD(P)H] activity"/>
    <property type="evidence" value="ECO:0007669"/>
    <property type="project" value="TreeGrafter"/>
</dbReference>
<dbReference type="SUPFAM" id="SSF52283">
    <property type="entry name" value="Formate/glycerate dehydrogenase catalytic domain-like"/>
    <property type="match status" value="1"/>
</dbReference>
<evidence type="ECO:0000256" key="4">
    <source>
        <dbReference type="RuleBase" id="RU003719"/>
    </source>
</evidence>
<reference evidence="7 8" key="1">
    <citation type="journal article" date="2016" name="Environ. Microbiol.">
        <title>Genomic resolution of a cold subsurface aquifer community provides metabolic insights for novel microbes adapted to high CO concentrations.</title>
        <authorList>
            <person name="Probst A.J."/>
            <person name="Castelle C.J."/>
            <person name="Singh A."/>
            <person name="Brown C.T."/>
            <person name="Anantharaman K."/>
            <person name="Sharon I."/>
            <person name="Hug L.A."/>
            <person name="Burstein D."/>
            <person name="Emerson J.B."/>
            <person name="Thomas B.C."/>
            <person name="Banfield J.F."/>
        </authorList>
    </citation>
    <scope>NUCLEOTIDE SEQUENCE [LARGE SCALE GENOMIC DNA]</scope>
    <source>
        <strain evidence="7">CG2_30_43_9</strain>
    </source>
</reference>
<dbReference type="InterPro" id="IPR029753">
    <property type="entry name" value="D-isomer_DH_CS"/>
</dbReference>
<feature type="domain" description="D-isomer specific 2-hydroxyacid dehydrogenase catalytic" evidence="5">
    <location>
        <begin position="6"/>
        <end position="323"/>
    </location>
</feature>
<dbReference type="PROSITE" id="PS00671">
    <property type="entry name" value="D_2_HYDROXYACID_DH_3"/>
    <property type="match status" value="1"/>
</dbReference>
<dbReference type="InterPro" id="IPR006140">
    <property type="entry name" value="D-isomer_DH_NAD-bd"/>
</dbReference>
<keyword evidence="3" id="KW-0520">NAD</keyword>
<dbReference type="InterPro" id="IPR036291">
    <property type="entry name" value="NAD(P)-bd_dom_sf"/>
</dbReference>
<dbReference type="InterPro" id="IPR006139">
    <property type="entry name" value="D-isomer_2_OHA_DH_cat_dom"/>
</dbReference>
<protein>
    <recommendedName>
        <fullName evidence="9">D-glycerate dehydrogenase</fullName>
    </recommendedName>
</protein>
<dbReference type="AlphaFoldDB" id="A0A1J5FWT9"/>
<evidence type="ECO:0008006" key="9">
    <source>
        <dbReference type="Google" id="ProtNLM"/>
    </source>
</evidence>
<evidence type="ECO:0000313" key="7">
    <source>
        <dbReference type="EMBL" id="OIP64459.1"/>
    </source>
</evidence>
<dbReference type="EMBL" id="MNYX01000076">
    <property type="protein sequence ID" value="OIP64459.1"/>
    <property type="molecule type" value="Genomic_DNA"/>
</dbReference>
<sequence length="327" mass="35806">MTKKIFMTRRIPSRAEEMLREQGYEVTVSEKDGVLTRDELKEVLAETPYDAVASLLTDAIDADMISAMPESVKIIANYAVGYNNIDTTKAHERGMVVTNTPDVLTDTVAEHTVALLLTVASRIAEGDRFIREGKFVGWEPMLFLGTDIKGKTLGLIGAGRIGFEVANILHKGFGMKVIYCDMKENDALKSSCNAGYFSKHEEVLMEADVVSVHVPLLPATHHLINAERLALMKKSAILINTSRGPVVDEVALVSALKNKTIRGAGLDVFEFEPKVTQELLTLENVVVNPHLASATEETRTKMAEMVATNIIEVLEGRTAPNAVAQKI</sequence>
<dbReference type="Gene3D" id="3.40.50.720">
    <property type="entry name" value="NAD(P)-binding Rossmann-like Domain"/>
    <property type="match status" value="2"/>
</dbReference>
<proteinExistence type="inferred from homology"/>
<comment type="caution">
    <text evidence="7">The sequence shown here is derived from an EMBL/GenBank/DDBJ whole genome shotgun (WGS) entry which is preliminary data.</text>
</comment>
<dbReference type="GO" id="GO:0005829">
    <property type="term" value="C:cytosol"/>
    <property type="evidence" value="ECO:0007669"/>
    <property type="project" value="TreeGrafter"/>
</dbReference>
<comment type="similarity">
    <text evidence="1 4">Belongs to the D-isomer specific 2-hydroxyacid dehydrogenase family.</text>
</comment>
<dbReference type="PROSITE" id="PS00670">
    <property type="entry name" value="D_2_HYDROXYACID_DH_2"/>
    <property type="match status" value="1"/>
</dbReference>
<dbReference type="PANTHER" id="PTHR10996:SF257">
    <property type="entry name" value="GLYOXYLATE REDUCTASE 1"/>
    <property type="match status" value="1"/>
</dbReference>
<keyword evidence="2 4" id="KW-0560">Oxidoreductase</keyword>
<evidence type="ECO:0000259" key="5">
    <source>
        <dbReference type="Pfam" id="PF00389"/>
    </source>
</evidence>
<evidence type="ECO:0000256" key="1">
    <source>
        <dbReference type="ARBA" id="ARBA00005854"/>
    </source>
</evidence>
<evidence type="ECO:0000259" key="6">
    <source>
        <dbReference type="Pfam" id="PF02826"/>
    </source>
</evidence>
<evidence type="ECO:0000256" key="2">
    <source>
        <dbReference type="ARBA" id="ARBA00023002"/>
    </source>
</evidence>
<dbReference type="GO" id="GO:0030267">
    <property type="term" value="F:glyoxylate reductase (NADPH) activity"/>
    <property type="evidence" value="ECO:0007669"/>
    <property type="project" value="TreeGrafter"/>
</dbReference>
<dbReference type="GO" id="GO:0051287">
    <property type="term" value="F:NAD binding"/>
    <property type="evidence" value="ECO:0007669"/>
    <property type="project" value="InterPro"/>
</dbReference>
<gene>
    <name evidence="7" type="ORF">AUK15_03255</name>
</gene>
<dbReference type="Pfam" id="PF00389">
    <property type="entry name" value="2-Hacid_dh"/>
    <property type="match status" value="1"/>
</dbReference>
<dbReference type="FunFam" id="3.40.50.720:FF:000203">
    <property type="entry name" value="D-3-phosphoglycerate dehydrogenase (SerA)"/>
    <property type="match status" value="1"/>
</dbReference>
<dbReference type="Proteomes" id="UP000182059">
    <property type="component" value="Unassembled WGS sequence"/>
</dbReference>
<accession>A0A1J5FWT9</accession>
<dbReference type="PANTHER" id="PTHR10996">
    <property type="entry name" value="2-HYDROXYACID DEHYDROGENASE-RELATED"/>
    <property type="match status" value="1"/>
</dbReference>
<evidence type="ECO:0000313" key="8">
    <source>
        <dbReference type="Proteomes" id="UP000182059"/>
    </source>
</evidence>
<dbReference type="InterPro" id="IPR050223">
    <property type="entry name" value="D-isomer_2-hydroxyacid_DH"/>
</dbReference>
<evidence type="ECO:0000256" key="3">
    <source>
        <dbReference type="ARBA" id="ARBA00023027"/>
    </source>
</evidence>
<feature type="domain" description="D-isomer specific 2-hydroxyacid dehydrogenase NAD-binding" evidence="6">
    <location>
        <begin position="113"/>
        <end position="292"/>
    </location>
</feature>
<name>A0A1J5FWT9_9BACT</name>
<dbReference type="Pfam" id="PF02826">
    <property type="entry name" value="2-Hacid_dh_C"/>
    <property type="match status" value="1"/>
</dbReference>
<dbReference type="CDD" id="cd05301">
    <property type="entry name" value="GDH"/>
    <property type="match status" value="1"/>
</dbReference>
<dbReference type="SUPFAM" id="SSF51735">
    <property type="entry name" value="NAD(P)-binding Rossmann-fold domains"/>
    <property type="match status" value="1"/>
</dbReference>